<feature type="transmembrane region" description="Helical" evidence="7">
    <location>
        <begin position="6"/>
        <end position="34"/>
    </location>
</feature>
<feature type="domain" description="Cytochrome C biogenesis protein transmembrane" evidence="8">
    <location>
        <begin position="6"/>
        <end position="172"/>
    </location>
</feature>
<keyword evidence="10" id="KW-1185">Reference proteome</keyword>
<feature type="transmembrane region" description="Helical" evidence="7">
    <location>
        <begin position="155"/>
        <end position="173"/>
    </location>
</feature>
<dbReference type="EMBL" id="CP000386">
    <property type="protein sequence ID" value="ABG04779.1"/>
    <property type="molecule type" value="Genomic_DNA"/>
</dbReference>
<keyword evidence="4 7" id="KW-1133">Transmembrane helix</keyword>
<reference evidence="9 10" key="1">
    <citation type="submission" date="2006-06" db="EMBL/GenBank/DDBJ databases">
        <title>Complete sequence of Rubrobacter xylanophilus DSM 9941.</title>
        <authorList>
            <consortium name="US DOE Joint Genome Institute"/>
            <person name="Copeland A."/>
            <person name="Lucas S."/>
            <person name="Lapidus A."/>
            <person name="Barry K."/>
            <person name="Detter J.C."/>
            <person name="Glavina del Rio T."/>
            <person name="Hammon N."/>
            <person name="Israni S."/>
            <person name="Dalin E."/>
            <person name="Tice H."/>
            <person name="Pitluck S."/>
            <person name="Munk A.C."/>
            <person name="Brettin T."/>
            <person name="Bruce D."/>
            <person name="Han C."/>
            <person name="Tapia R."/>
            <person name="Gilna P."/>
            <person name="Schmutz J."/>
            <person name="Larimer F."/>
            <person name="Land M."/>
            <person name="Hauser L."/>
            <person name="Kyrpides N."/>
            <person name="Lykidis A."/>
            <person name="da Costa M.S."/>
            <person name="Rainey F.A."/>
            <person name="Empadinhas N."/>
            <person name="Jolivet E."/>
            <person name="Battista J.R."/>
            <person name="Richardson P."/>
        </authorList>
    </citation>
    <scope>NUCLEOTIDE SEQUENCE [LARGE SCALE GENOMIC DNA]</scope>
    <source>
        <strain evidence="10">DSM 9941 / NBRC 16129 / PRD-1</strain>
    </source>
</reference>
<dbReference type="RefSeq" id="WP_011564795.1">
    <property type="nucleotide sequence ID" value="NC_008148.1"/>
</dbReference>
<dbReference type="PhylomeDB" id="Q1AUZ9"/>
<feature type="transmembrane region" description="Helical" evidence="7">
    <location>
        <begin position="117"/>
        <end position="143"/>
    </location>
</feature>
<evidence type="ECO:0000256" key="5">
    <source>
        <dbReference type="ARBA" id="ARBA00023136"/>
    </source>
</evidence>
<evidence type="ECO:0000256" key="4">
    <source>
        <dbReference type="ARBA" id="ARBA00022989"/>
    </source>
</evidence>
<keyword evidence="3 7" id="KW-0812">Transmembrane</keyword>
<evidence type="ECO:0000256" key="6">
    <source>
        <dbReference type="SAM" id="MobiDB-lite"/>
    </source>
</evidence>
<feature type="transmembrane region" description="Helical" evidence="7">
    <location>
        <begin position="194"/>
        <end position="217"/>
    </location>
</feature>
<name>Q1AUZ9_RUBXD</name>
<feature type="transmembrane region" description="Helical" evidence="7">
    <location>
        <begin position="75"/>
        <end position="97"/>
    </location>
</feature>
<evidence type="ECO:0000256" key="2">
    <source>
        <dbReference type="ARBA" id="ARBA00006143"/>
    </source>
</evidence>
<dbReference type="GO" id="GO:0016020">
    <property type="term" value="C:membrane"/>
    <property type="evidence" value="ECO:0007669"/>
    <property type="project" value="UniProtKB-SubCell"/>
</dbReference>
<feature type="region of interest" description="Disordered" evidence="6">
    <location>
        <begin position="277"/>
        <end position="303"/>
    </location>
</feature>
<evidence type="ECO:0000313" key="9">
    <source>
        <dbReference type="EMBL" id="ABG04779.1"/>
    </source>
</evidence>
<dbReference type="AlphaFoldDB" id="Q1AUZ9"/>
<accession>Q1AUZ9</accession>
<dbReference type="GO" id="GO:0017004">
    <property type="term" value="P:cytochrome complex assembly"/>
    <property type="evidence" value="ECO:0007669"/>
    <property type="project" value="InterPro"/>
</dbReference>
<feature type="transmembrane region" description="Helical" evidence="7">
    <location>
        <begin position="46"/>
        <end position="69"/>
    </location>
</feature>
<evidence type="ECO:0000259" key="8">
    <source>
        <dbReference type="Pfam" id="PF02683"/>
    </source>
</evidence>
<dbReference type="PANTHER" id="PTHR31272:SF4">
    <property type="entry name" value="CYTOCHROME C-TYPE BIOGENESIS PROTEIN HI_1454-RELATED"/>
    <property type="match status" value="1"/>
</dbReference>
<dbReference type="HOGENOM" id="CLU_053225_3_0_11"/>
<keyword evidence="5 7" id="KW-0472">Membrane</keyword>
<proteinExistence type="inferred from homology"/>
<dbReference type="InterPro" id="IPR051790">
    <property type="entry name" value="Cytochrome_c-biogenesis_DsbD"/>
</dbReference>
<dbReference type="eggNOG" id="COG0785">
    <property type="taxonomic scope" value="Bacteria"/>
</dbReference>
<evidence type="ECO:0000313" key="10">
    <source>
        <dbReference type="Proteomes" id="UP000006637"/>
    </source>
</evidence>
<protein>
    <submittedName>
        <fullName evidence="9">Cytochrome c biogenesis protein, transmembrane region</fullName>
    </submittedName>
</protein>
<dbReference type="Pfam" id="PF02683">
    <property type="entry name" value="DsbD_TM"/>
    <property type="match status" value="1"/>
</dbReference>
<gene>
    <name evidence="9" type="ordered locus">Rxyl_1821</name>
</gene>
<evidence type="ECO:0000256" key="3">
    <source>
        <dbReference type="ARBA" id="ARBA00022692"/>
    </source>
</evidence>
<feature type="transmembrane region" description="Helical" evidence="7">
    <location>
        <begin position="253"/>
        <end position="271"/>
    </location>
</feature>
<dbReference type="STRING" id="266117.Rxyl_1821"/>
<comment type="similarity">
    <text evidence="2">Belongs to the DsbD family.</text>
</comment>
<comment type="subcellular location">
    <subcellularLocation>
        <location evidence="1">Membrane</location>
        <topology evidence="1">Multi-pass membrane protein</topology>
    </subcellularLocation>
</comment>
<evidence type="ECO:0000256" key="7">
    <source>
        <dbReference type="SAM" id="Phobius"/>
    </source>
</evidence>
<dbReference type="PANTHER" id="PTHR31272">
    <property type="entry name" value="CYTOCHROME C-TYPE BIOGENESIS PROTEIN HI_1454-RELATED"/>
    <property type="match status" value="1"/>
</dbReference>
<evidence type="ECO:0000256" key="1">
    <source>
        <dbReference type="ARBA" id="ARBA00004141"/>
    </source>
</evidence>
<organism evidence="9 10">
    <name type="scientific">Rubrobacter xylanophilus (strain DSM 9941 / JCM 11954 / NBRC 16129 / PRD-1)</name>
    <dbReference type="NCBI Taxonomy" id="266117"/>
    <lineage>
        <taxon>Bacteria</taxon>
        <taxon>Bacillati</taxon>
        <taxon>Actinomycetota</taxon>
        <taxon>Rubrobacteria</taxon>
        <taxon>Rubrobacterales</taxon>
        <taxon>Rubrobacteraceae</taxon>
        <taxon>Rubrobacter</taxon>
    </lineage>
</organism>
<dbReference type="InterPro" id="IPR003834">
    <property type="entry name" value="Cyt_c_assmbl_TM_dom"/>
</dbReference>
<sequence length="303" mass="31168">MVEASYLAAFFGGMLSLLSPCSALLLPAFFAYAFGSRGELAKKTGVFYLGLAATLVPLGTGISTVSALFYGQRSALITVSGLVLMVLGAAILLGRGFSIGALERLRGRIRGDSAGSVFALGAVYGFAGFCSGPILGAILTVAAASGGALRGATLLAVYALGMAAPLFLMALLWDRLDLGGRRWLRGGELRLGRLRVHTTNLISGAMFVLLGVTFIAYEGTSALSGLYESGGATGLAFAAEKRLGSVGSAVPDAALIAAVVPFAVLLAFRALRPRKPEAPVGERAGEKRPRDPVPPGRRCGRGT</sequence>
<dbReference type="Proteomes" id="UP000006637">
    <property type="component" value="Chromosome"/>
</dbReference>
<dbReference type="KEGG" id="rxy:Rxyl_1821"/>